<dbReference type="Gene3D" id="3.40.50.2300">
    <property type="match status" value="1"/>
</dbReference>
<dbReference type="Gene3D" id="6.10.250.690">
    <property type="match status" value="1"/>
</dbReference>
<dbReference type="InterPro" id="IPR001789">
    <property type="entry name" value="Sig_transdc_resp-reg_receiver"/>
</dbReference>
<protein>
    <submittedName>
        <fullName evidence="6">Response regulator transcription factor</fullName>
    </submittedName>
</protein>
<dbReference type="SUPFAM" id="SSF52172">
    <property type="entry name" value="CheY-like"/>
    <property type="match status" value="1"/>
</dbReference>
<dbReference type="SMART" id="SM00862">
    <property type="entry name" value="Trans_reg_C"/>
    <property type="match status" value="1"/>
</dbReference>
<reference evidence="7" key="1">
    <citation type="journal article" date="2019" name="Int. J. Syst. Evol. Microbiol.">
        <title>The Global Catalogue of Microorganisms (GCM) 10K type strain sequencing project: providing services to taxonomists for standard genome sequencing and annotation.</title>
        <authorList>
            <consortium name="The Broad Institute Genomics Platform"/>
            <consortium name="The Broad Institute Genome Sequencing Center for Infectious Disease"/>
            <person name="Wu L."/>
            <person name="Ma J."/>
        </authorList>
    </citation>
    <scope>NUCLEOTIDE SEQUENCE [LARGE SCALE GENOMIC DNA]</scope>
    <source>
        <strain evidence="7">JCM 15089</strain>
    </source>
</reference>
<dbReference type="Pfam" id="PF00072">
    <property type="entry name" value="Response_reg"/>
    <property type="match status" value="1"/>
</dbReference>
<dbReference type="SMART" id="SM00448">
    <property type="entry name" value="REC"/>
    <property type="match status" value="1"/>
</dbReference>
<comment type="caution">
    <text evidence="6">The sequence shown here is derived from an EMBL/GenBank/DDBJ whole genome shotgun (WGS) entry which is preliminary data.</text>
</comment>
<dbReference type="SUPFAM" id="SSF46894">
    <property type="entry name" value="C-terminal effector domain of the bipartite response regulators"/>
    <property type="match status" value="1"/>
</dbReference>
<evidence type="ECO:0000256" key="3">
    <source>
        <dbReference type="PROSITE-ProRule" id="PRU01091"/>
    </source>
</evidence>
<name>A0ABP3Q771_9PROT</name>
<dbReference type="Proteomes" id="UP001499951">
    <property type="component" value="Unassembled WGS sequence"/>
</dbReference>
<accession>A0ABP3Q771</accession>
<dbReference type="PANTHER" id="PTHR48111:SF76">
    <property type="entry name" value="TWO-COMPONENT RESPONSE REGULATOR"/>
    <property type="match status" value="1"/>
</dbReference>
<feature type="domain" description="Response regulatory" evidence="4">
    <location>
        <begin position="1"/>
        <end position="105"/>
    </location>
</feature>
<dbReference type="PROSITE" id="PS51755">
    <property type="entry name" value="OMPR_PHOB"/>
    <property type="match status" value="1"/>
</dbReference>
<evidence type="ECO:0000256" key="1">
    <source>
        <dbReference type="ARBA" id="ARBA00023125"/>
    </source>
</evidence>
<organism evidence="6 7">
    <name type="scientific">Rhizomicrobium electricum</name>
    <dbReference type="NCBI Taxonomy" id="480070"/>
    <lineage>
        <taxon>Bacteria</taxon>
        <taxon>Pseudomonadati</taxon>
        <taxon>Pseudomonadota</taxon>
        <taxon>Alphaproteobacteria</taxon>
        <taxon>Micropepsales</taxon>
        <taxon>Micropepsaceae</taxon>
        <taxon>Rhizomicrobium</taxon>
    </lineage>
</organism>
<dbReference type="Gene3D" id="1.10.10.10">
    <property type="entry name" value="Winged helix-like DNA-binding domain superfamily/Winged helix DNA-binding domain"/>
    <property type="match status" value="1"/>
</dbReference>
<dbReference type="InterPro" id="IPR016032">
    <property type="entry name" value="Sig_transdc_resp-reg_C-effctor"/>
</dbReference>
<dbReference type="PANTHER" id="PTHR48111">
    <property type="entry name" value="REGULATOR OF RPOS"/>
    <property type="match status" value="1"/>
</dbReference>
<dbReference type="InterPro" id="IPR001867">
    <property type="entry name" value="OmpR/PhoB-type_DNA-bd"/>
</dbReference>
<keyword evidence="2" id="KW-0597">Phosphoprotein</keyword>
<evidence type="ECO:0000259" key="5">
    <source>
        <dbReference type="PROSITE" id="PS51755"/>
    </source>
</evidence>
<keyword evidence="1 3" id="KW-0238">DNA-binding</keyword>
<dbReference type="EMBL" id="BAAADD010000011">
    <property type="protein sequence ID" value="GAA0584342.1"/>
    <property type="molecule type" value="Genomic_DNA"/>
</dbReference>
<evidence type="ECO:0000313" key="6">
    <source>
        <dbReference type="EMBL" id="GAA0584342.1"/>
    </source>
</evidence>
<dbReference type="InterPro" id="IPR036388">
    <property type="entry name" value="WH-like_DNA-bd_sf"/>
</dbReference>
<feature type="modified residue" description="4-aspartylphosphate" evidence="2">
    <location>
        <position position="40"/>
    </location>
</feature>
<evidence type="ECO:0000259" key="4">
    <source>
        <dbReference type="PROSITE" id="PS50110"/>
    </source>
</evidence>
<sequence>MAQFVATGLRKAGHWVELASDGEAGLTLARGKAYDLALVDRMLPKLDGLTLVKTLRAEGLEIPILFLTTMSGIRDRVDGLEAGADDYLIKPFAMAELIARVSALSRRTKRVGAEIQTQLKAGDIELDTLTQSVSRAGQRVELQPQEYRILEYLARNAGKVVTRSMLLQNVWQLHFDPQTNIVESHMSRLRAKLDRGFDTAAIQTIRGEGYILRAD</sequence>
<dbReference type="InterPro" id="IPR011006">
    <property type="entry name" value="CheY-like_superfamily"/>
</dbReference>
<dbReference type="InterPro" id="IPR039420">
    <property type="entry name" value="WalR-like"/>
</dbReference>
<dbReference type="PROSITE" id="PS50110">
    <property type="entry name" value="RESPONSE_REGULATORY"/>
    <property type="match status" value="1"/>
</dbReference>
<gene>
    <name evidence="6" type="ORF">GCM10008942_36560</name>
</gene>
<evidence type="ECO:0000313" key="7">
    <source>
        <dbReference type="Proteomes" id="UP001499951"/>
    </source>
</evidence>
<dbReference type="CDD" id="cd00383">
    <property type="entry name" value="trans_reg_C"/>
    <property type="match status" value="1"/>
</dbReference>
<proteinExistence type="predicted"/>
<feature type="domain" description="OmpR/PhoB-type" evidence="5">
    <location>
        <begin position="116"/>
        <end position="214"/>
    </location>
</feature>
<keyword evidence="7" id="KW-1185">Reference proteome</keyword>
<feature type="DNA-binding region" description="OmpR/PhoB-type" evidence="3">
    <location>
        <begin position="116"/>
        <end position="214"/>
    </location>
</feature>
<dbReference type="Pfam" id="PF00486">
    <property type="entry name" value="Trans_reg_C"/>
    <property type="match status" value="1"/>
</dbReference>
<evidence type="ECO:0000256" key="2">
    <source>
        <dbReference type="PROSITE-ProRule" id="PRU00169"/>
    </source>
</evidence>